<keyword evidence="4" id="KW-1185">Reference proteome</keyword>
<dbReference type="PANTHER" id="PTHR31212:SF4">
    <property type="entry name" value="ALPHA-KETOGLUTARATE-DEPENDENT DIOXYGENASE ALKB HOMOLOG 3"/>
    <property type="match status" value="1"/>
</dbReference>
<feature type="domain" description="CUE" evidence="1">
    <location>
        <begin position="6"/>
        <end position="48"/>
    </location>
</feature>
<dbReference type="InterPro" id="IPR027450">
    <property type="entry name" value="AlkB-like"/>
</dbReference>
<organism evidence="3 4">
    <name type="scientific">Eremothecium cymbalariae (strain CBS 270.75 / DBVPG 7215 / KCTC 17166 / NRRL Y-17582)</name>
    <name type="common">Yeast</name>
    <dbReference type="NCBI Taxonomy" id="931890"/>
    <lineage>
        <taxon>Eukaryota</taxon>
        <taxon>Fungi</taxon>
        <taxon>Dikarya</taxon>
        <taxon>Ascomycota</taxon>
        <taxon>Saccharomycotina</taxon>
        <taxon>Saccharomycetes</taxon>
        <taxon>Saccharomycetales</taxon>
        <taxon>Saccharomycetaceae</taxon>
        <taxon>Eremothecium</taxon>
    </lineage>
</organism>
<gene>
    <name evidence="3" type="ordered locus">Ecym_1013</name>
</gene>
<dbReference type="RefSeq" id="XP_003644089.1">
    <property type="nucleotide sequence ID" value="XM_003644041.1"/>
</dbReference>
<dbReference type="Proteomes" id="UP000006790">
    <property type="component" value="Chromosome 1"/>
</dbReference>
<dbReference type="PROSITE" id="PS51140">
    <property type="entry name" value="CUE"/>
    <property type="match status" value="1"/>
</dbReference>
<evidence type="ECO:0000259" key="1">
    <source>
        <dbReference type="PROSITE" id="PS51140"/>
    </source>
</evidence>
<dbReference type="InterPro" id="IPR037151">
    <property type="entry name" value="AlkB-like_sf"/>
</dbReference>
<evidence type="ECO:0000313" key="4">
    <source>
        <dbReference type="Proteomes" id="UP000006790"/>
    </source>
</evidence>
<dbReference type="InterPro" id="IPR032854">
    <property type="entry name" value="ALKBH3"/>
</dbReference>
<dbReference type="GO" id="GO:0043130">
    <property type="term" value="F:ubiquitin binding"/>
    <property type="evidence" value="ECO:0007669"/>
    <property type="project" value="InterPro"/>
</dbReference>
<dbReference type="eggNOG" id="ENOG502QUQ4">
    <property type="taxonomic scope" value="Eukaryota"/>
</dbReference>
<dbReference type="InterPro" id="IPR003892">
    <property type="entry name" value="CUE"/>
</dbReference>
<dbReference type="PANTHER" id="PTHR31212">
    <property type="entry name" value="ALPHA-KETOGLUTARATE-DEPENDENT DIOXYGENASE ALKB HOMOLOG 3"/>
    <property type="match status" value="1"/>
</dbReference>
<name>G8JM12_ERECY</name>
<feature type="domain" description="Fe2OG dioxygenase" evidence="2">
    <location>
        <begin position="212"/>
        <end position="322"/>
    </location>
</feature>
<dbReference type="OMA" id="WHITSAF"/>
<dbReference type="InterPro" id="IPR005123">
    <property type="entry name" value="Oxoglu/Fe-dep_dioxygenase_dom"/>
</dbReference>
<dbReference type="OrthoDB" id="545910at2759"/>
<proteinExistence type="predicted"/>
<dbReference type="SUPFAM" id="SSF51197">
    <property type="entry name" value="Clavaminate synthase-like"/>
    <property type="match status" value="1"/>
</dbReference>
<dbReference type="KEGG" id="erc:Ecym_1013"/>
<protein>
    <recommendedName>
        <fullName evidence="5">Fe2OG dioxygenase domain-containing protein</fullName>
    </recommendedName>
</protein>
<accession>G8JM12</accession>
<dbReference type="HOGENOM" id="CLU_026011_0_0_1"/>
<evidence type="ECO:0000259" key="2">
    <source>
        <dbReference type="PROSITE" id="PS51471"/>
    </source>
</evidence>
<dbReference type="CDD" id="cd14279">
    <property type="entry name" value="CUE"/>
    <property type="match status" value="1"/>
</dbReference>
<dbReference type="Pfam" id="PF13532">
    <property type="entry name" value="2OG-FeII_Oxy_2"/>
    <property type="match status" value="1"/>
</dbReference>
<dbReference type="STRING" id="931890.G8JM12"/>
<sequence>MNVDDTTDEKLAYLQNLFPSANAEVLLDLLVSCNGSVRDATLLLDLSEEGTQLEEQRSPPRKVAKVKGQQSLSSFLPLQSLYNRQSRPSGKPIILYGKKDIELELKYCTYHTDVLPEELANRLLKFTMNEQNSKPNEFYLFGNKCVSNCRSAIYSNLSAEEDDYYYNGMRVQTVNRFNDDMVITRSIIEKLVNEQLQKRLTLPFQTKPGDWKSPVVISNIYAKDSDLQWHSDRMTYIGPHSVIATLSLGFSRGVRFRRVYPSNSQIYTVMPEHNSVLIMHAGCQEEFKHCVPPLPKNHQISKSAINPISQTTRVSLTFRDYKVNTYEPVHCDKCGYPMDLRRIYKTPEKRGHYIWLCTKSYTAGNGLNNKQECGGLKFARFNHPLPTTTTESEGSFWVADDDFEALKFCTK</sequence>
<dbReference type="GeneID" id="11469710"/>
<dbReference type="GO" id="GO:0006307">
    <property type="term" value="P:DNA alkylation repair"/>
    <property type="evidence" value="ECO:0007669"/>
    <property type="project" value="InterPro"/>
</dbReference>
<dbReference type="EMBL" id="CP002497">
    <property type="protein sequence ID" value="AET37272.1"/>
    <property type="molecule type" value="Genomic_DNA"/>
</dbReference>
<evidence type="ECO:0008006" key="5">
    <source>
        <dbReference type="Google" id="ProtNLM"/>
    </source>
</evidence>
<dbReference type="InParanoid" id="G8JM12"/>
<reference evidence="4" key="1">
    <citation type="journal article" date="2012" name="G3 (Bethesda)">
        <title>Pichia sorbitophila, an interspecies yeast hybrid reveals early steps of genome resolution following polyploidization.</title>
        <authorList>
            <person name="Leh Louis V."/>
            <person name="Despons L."/>
            <person name="Friedrich A."/>
            <person name="Martin T."/>
            <person name="Durrens P."/>
            <person name="Casaregola S."/>
            <person name="Neuveglise C."/>
            <person name="Fairhead C."/>
            <person name="Marck C."/>
            <person name="Cruz J.A."/>
            <person name="Straub M.L."/>
            <person name="Kugler V."/>
            <person name="Sacerdot C."/>
            <person name="Uzunov Z."/>
            <person name="Thierry A."/>
            <person name="Weiss S."/>
            <person name="Bleykasten C."/>
            <person name="De Montigny J."/>
            <person name="Jacques N."/>
            <person name="Jung P."/>
            <person name="Lemaire M."/>
            <person name="Mallet S."/>
            <person name="Morel G."/>
            <person name="Richard G.F."/>
            <person name="Sarkar A."/>
            <person name="Savel G."/>
            <person name="Schacherer J."/>
            <person name="Seret M.L."/>
            <person name="Talla E."/>
            <person name="Samson G."/>
            <person name="Jubin C."/>
            <person name="Poulain J."/>
            <person name="Vacherie B."/>
            <person name="Barbe V."/>
            <person name="Pelletier E."/>
            <person name="Sherman D.J."/>
            <person name="Westhof E."/>
            <person name="Weissenbach J."/>
            <person name="Baret P.V."/>
            <person name="Wincker P."/>
            <person name="Gaillardin C."/>
            <person name="Dujon B."/>
            <person name="Souciet J.L."/>
        </authorList>
    </citation>
    <scope>NUCLEOTIDE SEQUENCE [LARGE SCALE GENOMIC DNA]</scope>
    <source>
        <strain evidence="4">CBS 270.75 / DBVPG 7215 / KCTC 17166 / NRRL Y-17582</strain>
    </source>
</reference>
<dbReference type="PROSITE" id="PS51471">
    <property type="entry name" value="FE2OG_OXY"/>
    <property type="match status" value="1"/>
</dbReference>
<dbReference type="AlphaFoldDB" id="G8JM12"/>
<dbReference type="Gene3D" id="2.60.120.590">
    <property type="entry name" value="Alpha-ketoglutarate-dependent dioxygenase AlkB-like"/>
    <property type="match status" value="1"/>
</dbReference>
<evidence type="ECO:0000313" key="3">
    <source>
        <dbReference type="EMBL" id="AET37272.1"/>
    </source>
</evidence>
<dbReference type="GO" id="GO:0051213">
    <property type="term" value="F:dioxygenase activity"/>
    <property type="evidence" value="ECO:0007669"/>
    <property type="project" value="InterPro"/>
</dbReference>